<feature type="region of interest" description="Disordered" evidence="1">
    <location>
        <begin position="1"/>
        <end position="26"/>
    </location>
</feature>
<evidence type="ECO:0000256" key="1">
    <source>
        <dbReference type="SAM" id="MobiDB-lite"/>
    </source>
</evidence>
<reference evidence="2" key="2">
    <citation type="submission" date="2010-07" db="EMBL/GenBank/DDBJ databases">
        <authorList>
            <consortium name="The Broad Institute Genome Sequencing Platform"/>
            <consortium name="Broad Institute Genome Sequencing Center for Infectious Disease"/>
            <person name="Ma L.-J."/>
            <person name="Dead R."/>
            <person name="Young S."/>
            <person name="Zeng Q."/>
            <person name="Koehrsen M."/>
            <person name="Alvarado L."/>
            <person name="Berlin A."/>
            <person name="Chapman S.B."/>
            <person name="Chen Z."/>
            <person name="Freedman E."/>
            <person name="Gellesch M."/>
            <person name="Goldberg J."/>
            <person name="Griggs A."/>
            <person name="Gujja S."/>
            <person name="Heilman E.R."/>
            <person name="Heiman D."/>
            <person name="Hepburn T."/>
            <person name="Howarth C."/>
            <person name="Jen D."/>
            <person name="Larson L."/>
            <person name="Mehta T."/>
            <person name="Neiman D."/>
            <person name="Pearson M."/>
            <person name="Roberts A."/>
            <person name="Saif S."/>
            <person name="Shea T."/>
            <person name="Shenoy N."/>
            <person name="Sisk P."/>
            <person name="Stolte C."/>
            <person name="Sykes S."/>
            <person name="Walk T."/>
            <person name="White J."/>
            <person name="Yandava C."/>
            <person name="Haas B."/>
            <person name="Nusbaum C."/>
            <person name="Birren B."/>
        </authorList>
    </citation>
    <scope>NUCLEOTIDE SEQUENCE</scope>
    <source>
        <strain evidence="2">R3-111a-1</strain>
    </source>
</reference>
<dbReference type="AlphaFoldDB" id="J3NXT3"/>
<dbReference type="GeneID" id="20346546"/>
<keyword evidence="4" id="KW-1185">Reference proteome</keyword>
<name>J3NXT3_GAET3</name>
<dbReference type="EMBL" id="GL385397">
    <property type="protein sequence ID" value="EJT76166.1"/>
    <property type="molecule type" value="Genomic_DNA"/>
</dbReference>
<dbReference type="Proteomes" id="UP000006039">
    <property type="component" value="Unassembled WGS sequence"/>
</dbReference>
<feature type="compositionally biased region" description="Basic and acidic residues" evidence="1">
    <location>
        <begin position="1"/>
        <end position="24"/>
    </location>
</feature>
<dbReference type="EnsemblFungi" id="EJT76166">
    <property type="protein sequence ID" value="EJT76166"/>
    <property type="gene ID" value="GGTG_06088"/>
</dbReference>
<dbReference type="HOGENOM" id="CLU_2574019_0_0_1"/>
<reference evidence="4" key="1">
    <citation type="submission" date="2010-07" db="EMBL/GenBank/DDBJ databases">
        <title>The genome sequence of Gaeumannomyces graminis var. tritici strain R3-111a-1.</title>
        <authorList>
            <consortium name="The Broad Institute Genome Sequencing Platform"/>
            <person name="Ma L.-J."/>
            <person name="Dead R."/>
            <person name="Young S."/>
            <person name="Zeng Q."/>
            <person name="Koehrsen M."/>
            <person name="Alvarado L."/>
            <person name="Berlin A."/>
            <person name="Chapman S.B."/>
            <person name="Chen Z."/>
            <person name="Freedman E."/>
            <person name="Gellesch M."/>
            <person name="Goldberg J."/>
            <person name="Griggs A."/>
            <person name="Gujja S."/>
            <person name="Heilman E.R."/>
            <person name="Heiman D."/>
            <person name="Hepburn T."/>
            <person name="Howarth C."/>
            <person name="Jen D."/>
            <person name="Larson L."/>
            <person name="Mehta T."/>
            <person name="Neiman D."/>
            <person name="Pearson M."/>
            <person name="Roberts A."/>
            <person name="Saif S."/>
            <person name="Shea T."/>
            <person name="Shenoy N."/>
            <person name="Sisk P."/>
            <person name="Stolte C."/>
            <person name="Sykes S."/>
            <person name="Walk T."/>
            <person name="White J."/>
            <person name="Yandava C."/>
            <person name="Haas B."/>
            <person name="Nusbaum C."/>
            <person name="Birren B."/>
        </authorList>
    </citation>
    <scope>NUCLEOTIDE SEQUENCE [LARGE SCALE GENOMIC DNA]</scope>
    <source>
        <strain evidence="4">R3-111a-1</strain>
    </source>
</reference>
<protein>
    <submittedName>
        <fullName evidence="2 3">Uncharacterized protein</fullName>
    </submittedName>
</protein>
<reference evidence="3" key="5">
    <citation type="submission" date="2018-04" db="UniProtKB">
        <authorList>
            <consortium name="EnsemblFungi"/>
        </authorList>
    </citation>
    <scope>IDENTIFICATION</scope>
    <source>
        <strain evidence="3">R3-111a-1</strain>
    </source>
</reference>
<organism evidence="2">
    <name type="scientific">Gaeumannomyces tritici (strain R3-111a-1)</name>
    <name type="common">Wheat and barley take-all root rot fungus</name>
    <name type="synonym">Gaeumannomyces graminis var. tritici</name>
    <dbReference type="NCBI Taxonomy" id="644352"/>
    <lineage>
        <taxon>Eukaryota</taxon>
        <taxon>Fungi</taxon>
        <taxon>Dikarya</taxon>
        <taxon>Ascomycota</taxon>
        <taxon>Pezizomycotina</taxon>
        <taxon>Sordariomycetes</taxon>
        <taxon>Sordariomycetidae</taxon>
        <taxon>Magnaporthales</taxon>
        <taxon>Magnaporthaceae</taxon>
        <taxon>Gaeumannomyces</taxon>
    </lineage>
</organism>
<proteinExistence type="predicted"/>
<gene>
    <name evidence="3" type="primary">20346546</name>
    <name evidence="2" type="ORF">GGTG_06088</name>
</gene>
<dbReference type="RefSeq" id="XP_009222166.1">
    <property type="nucleotide sequence ID" value="XM_009223902.1"/>
</dbReference>
<evidence type="ECO:0000313" key="3">
    <source>
        <dbReference type="EnsemblFungi" id="EJT76166"/>
    </source>
</evidence>
<reference evidence="2" key="3">
    <citation type="submission" date="2010-09" db="EMBL/GenBank/DDBJ databases">
        <title>Annotation of Gaeumannomyces graminis var. tritici R3-111a-1.</title>
        <authorList>
            <consortium name="The Broad Institute Genome Sequencing Platform"/>
            <person name="Ma L.-J."/>
            <person name="Dead R."/>
            <person name="Young S.K."/>
            <person name="Zeng Q."/>
            <person name="Gargeya S."/>
            <person name="Fitzgerald M."/>
            <person name="Haas B."/>
            <person name="Abouelleil A."/>
            <person name="Alvarado L."/>
            <person name="Arachchi H.M."/>
            <person name="Berlin A."/>
            <person name="Brown A."/>
            <person name="Chapman S.B."/>
            <person name="Chen Z."/>
            <person name="Dunbar C."/>
            <person name="Freedman E."/>
            <person name="Gearin G."/>
            <person name="Gellesch M."/>
            <person name="Goldberg J."/>
            <person name="Griggs A."/>
            <person name="Gujja S."/>
            <person name="Heiman D."/>
            <person name="Howarth C."/>
            <person name="Larson L."/>
            <person name="Lui A."/>
            <person name="MacDonald P.J.P."/>
            <person name="Mehta T."/>
            <person name="Montmayeur A."/>
            <person name="Murphy C."/>
            <person name="Neiman D."/>
            <person name="Pearson M."/>
            <person name="Priest M."/>
            <person name="Roberts A."/>
            <person name="Saif S."/>
            <person name="Shea T."/>
            <person name="Shenoy N."/>
            <person name="Sisk P."/>
            <person name="Stolte C."/>
            <person name="Sykes S."/>
            <person name="Yandava C."/>
            <person name="Wortman J."/>
            <person name="Nusbaum C."/>
            <person name="Birren B."/>
        </authorList>
    </citation>
    <scope>NUCLEOTIDE SEQUENCE</scope>
    <source>
        <strain evidence="2">R3-111a-1</strain>
    </source>
</reference>
<sequence>MRIRCRAECEENRQQEPDGGDRKSPLGAFHARAIRDHRGPLFLGMVGGSRAPGRWGLAPQLLAHEEGLVRGAVLLFSVVGS</sequence>
<reference evidence="3" key="4">
    <citation type="journal article" date="2015" name="G3 (Bethesda)">
        <title>Genome sequences of three phytopathogenic species of the Magnaporthaceae family of fungi.</title>
        <authorList>
            <person name="Okagaki L.H."/>
            <person name="Nunes C.C."/>
            <person name="Sailsbery J."/>
            <person name="Clay B."/>
            <person name="Brown D."/>
            <person name="John T."/>
            <person name="Oh Y."/>
            <person name="Young N."/>
            <person name="Fitzgerald M."/>
            <person name="Haas B.J."/>
            <person name="Zeng Q."/>
            <person name="Young S."/>
            <person name="Adiconis X."/>
            <person name="Fan L."/>
            <person name="Levin J.Z."/>
            <person name="Mitchell T.K."/>
            <person name="Okubara P.A."/>
            <person name="Farman M.L."/>
            <person name="Kohn L.M."/>
            <person name="Birren B."/>
            <person name="Ma L.-J."/>
            <person name="Dean R.A."/>
        </authorList>
    </citation>
    <scope>NUCLEOTIDE SEQUENCE</scope>
    <source>
        <strain evidence="3">R3-111a-1</strain>
    </source>
</reference>
<dbReference type="VEuPathDB" id="FungiDB:GGTG_06088"/>
<evidence type="ECO:0000313" key="2">
    <source>
        <dbReference type="EMBL" id="EJT76166.1"/>
    </source>
</evidence>
<accession>J3NXT3</accession>
<evidence type="ECO:0000313" key="4">
    <source>
        <dbReference type="Proteomes" id="UP000006039"/>
    </source>
</evidence>